<gene>
    <name evidence="1" type="ORF">K239x_33980</name>
</gene>
<proteinExistence type="predicted"/>
<organism evidence="1 2">
    <name type="scientific">Stieleria marina</name>
    <dbReference type="NCBI Taxonomy" id="1930275"/>
    <lineage>
        <taxon>Bacteria</taxon>
        <taxon>Pseudomonadati</taxon>
        <taxon>Planctomycetota</taxon>
        <taxon>Planctomycetia</taxon>
        <taxon>Pirellulales</taxon>
        <taxon>Pirellulaceae</taxon>
        <taxon>Stieleria</taxon>
    </lineage>
</organism>
<sequence>MLTYRSFISLLILVVGAAIVSVPRSVSAQLRNKAGRAKAQQGAPRTFAVDPGWDESRFPEHAVCYQSPQAIAAIYAKTKGAKPLKSYDKPTDGSLRIVGTGHSFMSPGYGTLPKIVAAAGYDQPRPVTHVGGGMTGSARYKWEQENGIFQFNRKPKPLLLATIANAQWDAMMWGPYYNDRAEYYSCWTDFCLKYNPDMVFYLSDAWPQLGQLPRRPTSESELTVELVQRLAKEKRAMFLESFTQLNRSYEDRVYVLPTSQAMVLAVEYYHQGKLPGVQGIHKAVGGKERSLWRDQLGHLGRGIEALEGYVFYAALYRRSPELIDKNIFGLTDDSYPSVELDKAFRKIAWEAVLSDPLARITDSDGDRIAD</sequence>
<dbReference type="Proteomes" id="UP000319817">
    <property type="component" value="Chromosome"/>
</dbReference>
<evidence type="ECO:0000313" key="2">
    <source>
        <dbReference type="Proteomes" id="UP000319817"/>
    </source>
</evidence>
<evidence type="ECO:0000313" key="1">
    <source>
        <dbReference type="EMBL" id="QDT11402.1"/>
    </source>
</evidence>
<reference evidence="1 2" key="1">
    <citation type="submission" date="2019-02" db="EMBL/GenBank/DDBJ databases">
        <title>Deep-cultivation of Planctomycetes and their phenomic and genomic characterization uncovers novel biology.</title>
        <authorList>
            <person name="Wiegand S."/>
            <person name="Jogler M."/>
            <person name="Boedeker C."/>
            <person name="Pinto D."/>
            <person name="Vollmers J."/>
            <person name="Rivas-Marin E."/>
            <person name="Kohn T."/>
            <person name="Peeters S.H."/>
            <person name="Heuer A."/>
            <person name="Rast P."/>
            <person name="Oberbeckmann S."/>
            <person name="Bunk B."/>
            <person name="Jeske O."/>
            <person name="Meyerdierks A."/>
            <person name="Storesund J.E."/>
            <person name="Kallscheuer N."/>
            <person name="Luecker S."/>
            <person name="Lage O.M."/>
            <person name="Pohl T."/>
            <person name="Merkel B.J."/>
            <person name="Hornburger P."/>
            <person name="Mueller R.-W."/>
            <person name="Bruemmer F."/>
            <person name="Labrenz M."/>
            <person name="Spormann A.M."/>
            <person name="Op den Camp H."/>
            <person name="Overmann J."/>
            <person name="Amann R."/>
            <person name="Jetten M.S.M."/>
            <person name="Mascher T."/>
            <person name="Medema M.H."/>
            <person name="Devos D.P."/>
            <person name="Kaster A.-K."/>
            <person name="Ovreas L."/>
            <person name="Rohde M."/>
            <person name="Galperin M.Y."/>
            <person name="Jogler C."/>
        </authorList>
    </citation>
    <scope>NUCLEOTIDE SEQUENCE [LARGE SCALE GENOMIC DNA]</scope>
    <source>
        <strain evidence="1 2">K23_9</strain>
    </source>
</reference>
<dbReference type="EMBL" id="CP036526">
    <property type="protein sequence ID" value="QDT11402.1"/>
    <property type="molecule type" value="Genomic_DNA"/>
</dbReference>
<name>A0A517NWA4_9BACT</name>
<accession>A0A517NWA4</accession>
<keyword evidence="2" id="KW-1185">Reference proteome</keyword>
<protein>
    <submittedName>
        <fullName evidence="1">Uncharacterized protein</fullName>
    </submittedName>
</protein>
<dbReference type="AlphaFoldDB" id="A0A517NWA4"/>